<reference evidence="2 3" key="1">
    <citation type="submission" date="2017-09" db="EMBL/GenBank/DDBJ databases">
        <authorList>
            <person name="Ehlers B."/>
            <person name="Leendertz F.H."/>
        </authorList>
    </citation>
    <scope>NUCLEOTIDE SEQUENCE [LARGE SCALE GENOMIC DNA]</scope>
    <source>
        <strain evidence="2 3">DSM 46844</strain>
    </source>
</reference>
<gene>
    <name evidence="2" type="ORF">SAMN06893097_11148</name>
</gene>
<dbReference type="AlphaFoldDB" id="A0A285EK44"/>
<accession>A0A285EK44</accession>
<dbReference type="RefSeq" id="WP_172442566.1">
    <property type="nucleotide sequence ID" value="NZ_JACHXB010000002.1"/>
</dbReference>
<sequence>MRPFSQDGDVDVATRDVLTGVYHRAADVAGVLTTTGRNHDGRARSSVDERVPA</sequence>
<name>A0A285EK44_9ACTN</name>
<evidence type="ECO:0000256" key="1">
    <source>
        <dbReference type="SAM" id="MobiDB-lite"/>
    </source>
</evidence>
<feature type="compositionally biased region" description="Basic and acidic residues" evidence="1">
    <location>
        <begin position="37"/>
        <end position="53"/>
    </location>
</feature>
<keyword evidence="3" id="KW-1185">Reference proteome</keyword>
<organism evidence="2 3">
    <name type="scientific">Geodermatophilus sabuli</name>
    <dbReference type="NCBI Taxonomy" id="1564158"/>
    <lineage>
        <taxon>Bacteria</taxon>
        <taxon>Bacillati</taxon>
        <taxon>Actinomycetota</taxon>
        <taxon>Actinomycetes</taxon>
        <taxon>Geodermatophilales</taxon>
        <taxon>Geodermatophilaceae</taxon>
        <taxon>Geodermatophilus</taxon>
    </lineage>
</organism>
<evidence type="ECO:0000313" key="2">
    <source>
        <dbReference type="EMBL" id="SNX98534.1"/>
    </source>
</evidence>
<dbReference type="Proteomes" id="UP000219514">
    <property type="component" value="Unassembled WGS sequence"/>
</dbReference>
<dbReference type="EMBL" id="OBDO01000011">
    <property type="protein sequence ID" value="SNX98534.1"/>
    <property type="molecule type" value="Genomic_DNA"/>
</dbReference>
<protein>
    <submittedName>
        <fullName evidence="2">Uncharacterized protein</fullName>
    </submittedName>
</protein>
<feature type="region of interest" description="Disordered" evidence="1">
    <location>
        <begin position="33"/>
        <end position="53"/>
    </location>
</feature>
<evidence type="ECO:0000313" key="3">
    <source>
        <dbReference type="Proteomes" id="UP000219514"/>
    </source>
</evidence>
<proteinExistence type="predicted"/>